<reference evidence="13 14" key="1">
    <citation type="submission" date="2020-03" db="EMBL/GenBank/DDBJ databases">
        <title>Genomic Encyclopedia of Type Strains, Phase IV (KMG-IV): sequencing the most valuable type-strain genomes for metagenomic binning, comparative biology and taxonomic classification.</title>
        <authorList>
            <person name="Goeker M."/>
        </authorList>
    </citation>
    <scope>NUCLEOTIDE SEQUENCE [LARGE SCALE GENOMIC DNA]</scope>
    <source>
        <strain evidence="13 14">DSM 25229</strain>
    </source>
</reference>
<keyword evidence="8" id="KW-0949">S-adenosyl-L-methionine</keyword>
<keyword evidence="14" id="KW-1185">Reference proteome</keyword>
<dbReference type="GO" id="GO:0004719">
    <property type="term" value="F:protein-L-isoaspartate (D-aspartate) O-methyltransferase activity"/>
    <property type="evidence" value="ECO:0007669"/>
    <property type="project" value="UniProtKB-EC"/>
</dbReference>
<proteinExistence type="inferred from homology"/>
<dbReference type="EMBL" id="JAATIT010000001">
    <property type="protein sequence ID" value="NJB88258.1"/>
    <property type="molecule type" value="Genomic_DNA"/>
</dbReference>
<gene>
    <name evidence="13" type="ORF">GGR90_000410</name>
</gene>
<comment type="similarity">
    <text evidence="2">Belongs to the methyltransferase superfamily. L-isoaspartyl/D-aspartyl protein methyltransferase family.</text>
</comment>
<dbReference type="SUPFAM" id="SSF53335">
    <property type="entry name" value="S-adenosyl-L-methionine-dependent methyltransferases"/>
    <property type="match status" value="2"/>
</dbReference>
<dbReference type="PANTHER" id="PTHR11579">
    <property type="entry name" value="PROTEIN-L-ISOASPARTATE O-METHYLTRANSFERASE"/>
    <property type="match status" value="1"/>
</dbReference>
<dbReference type="RefSeq" id="WP_167919027.1">
    <property type="nucleotide sequence ID" value="NZ_JAATIT010000001.1"/>
</dbReference>
<evidence type="ECO:0000256" key="5">
    <source>
        <dbReference type="ARBA" id="ARBA00022490"/>
    </source>
</evidence>
<evidence type="ECO:0000256" key="2">
    <source>
        <dbReference type="ARBA" id="ARBA00005369"/>
    </source>
</evidence>
<evidence type="ECO:0000256" key="8">
    <source>
        <dbReference type="ARBA" id="ARBA00022691"/>
    </source>
</evidence>
<dbReference type="Gene3D" id="3.40.50.150">
    <property type="entry name" value="Vaccinia Virus protein VP39"/>
    <property type="match status" value="2"/>
</dbReference>
<dbReference type="Proteomes" id="UP000535078">
    <property type="component" value="Unassembled WGS sequence"/>
</dbReference>
<dbReference type="InterPro" id="IPR029063">
    <property type="entry name" value="SAM-dependent_MTases_sf"/>
</dbReference>
<evidence type="ECO:0000313" key="14">
    <source>
        <dbReference type="Proteomes" id="UP000535078"/>
    </source>
</evidence>
<dbReference type="EC" id="2.1.1.77" evidence="3"/>
<organism evidence="13 14">
    <name type="scientific">Sphingopyxis italica</name>
    <dbReference type="NCBI Taxonomy" id="1129133"/>
    <lineage>
        <taxon>Bacteria</taxon>
        <taxon>Pseudomonadati</taxon>
        <taxon>Pseudomonadota</taxon>
        <taxon>Alphaproteobacteria</taxon>
        <taxon>Sphingomonadales</taxon>
        <taxon>Sphingomonadaceae</taxon>
        <taxon>Sphingopyxis</taxon>
    </lineage>
</organism>
<name>A0A7X5XNZ7_9SPHN</name>
<feature type="compositionally biased region" description="Basic and acidic residues" evidence="12">
    <location>
        <begin position="153"/>
        <end position="180"/>
    </location>
</feature>
<feature type="region of interest" description="Disordered" evidence="12">
    <location>
        <begin position="153"/>
        <end position="186"/>
    </location>
</feature>
<keyword evidence="5" id="KW-0963">Cytoplasm</keyword>
<evidence type="ECO:0000256" key="4">
    <source>
        <dbReference type="ARBA" id="ARBA00013346"/>
    </source>
</evidence>
<dbReference type="GO" id="GO:0005737">
    <property type="term" value="C:cytoplasm"/>
    <property type="evidence" value="ECO:0007669"/>
    <property type="project" value="UniProtKB-SubCell"/>
</dbReference>
<evidence type="ECO:0000256" key="1">
    <source>
        <dbReference type="ARBA" id="ARBA00004496"/>
    </source>
</evidence>
<evidence type="ECO:0000256" key="11">
    <source>
        <dbReference type="ARBA" id="ARBA00031350"/>
    </source>
</evidence>
<protein>
    <recommendedName>
        <fullName evidence="4">Protein-L-isoaspartate O-methyltransferase</fullName>
        <ecNumber evidence="3">2.1.1.77</ecNumber>
    </recommendedName>
    <alternativeName>
        <fullName evidence="11">L-isoaspartyl protein carboxyl methyltransferase</fullName>
    </alternativeName>
    <alternativeName>
        <fullName evidence="9">Protein L-isoaspartyl methyltransferase</fullName>
    </alternativeName>
    <alternativeName>
        <fullName evidence="10">Protein-beta-aspartate methyltransferase</fullName>
    </alternativeName>
</protein>
<accession>A0A7X5XNZ7</accession>
<keyword evidence="6 13" id="KW-0489">Methyltransferase</keyword>
<evidence type="ECO:0000256" key="3">
    <source>
        <dbReference type="ARBA" id="ARBA00011890"/>
    </source>
</evidence>
<dbReference type="Pfam" id="PF01135">
    <property type="entry name" value="PCMT"/>
    <property type="match status" value="2"/>
</dbReference>
<comment type="subcellular location">
    <subcellularLocation>
        <location evidence="1">Cytoplasm</location>
    </subcellularLocation>
</comment>
<sequence length="186" mass="20628">MADVSDRRNAMVDHQIVARGVRDARVLDAMREVPRERFVPGTLAEFAYEDTPLPIEAGQTISQPYIVALMLEAAKIQPEDRILEIGVGLVAAGGPSVPDPLRRQLAPGGRLVIPIGDADEQRLMRVTRIGKDGFVEDDLGTVRFVPLIGEHGWRNSERRPDDETPAAIERRGFRRDDDSVKNGSWP</sequence>
<keyword evidence="7 13" id="KW-0808">Transferase</keyword>
<evidence type="ECO:0000256" key="6">
    <source>
        <dbReference type="ARBA" id="ARBA00022603"/>
    </source>
</evidence>
<dbReference type="GO" id="GO:0032259">
    <property type="term" value="P:methylation"/>
    <property type="evidence" value="ECO:0007669"/>
    <property type="project" value="UniProtKB-KW"/>
</dbReference>
<evidence type="ECO:0000256" key="9">
    <source>
        <dbReference type="ARBA" id="ARBA00030757"/>
    </source>
</evidence>
<dbReference type="AlphaFoldDB" id="A0A7X5XNZ7"/>
<dbReference type="PANTHER" id="PTHR11579:SF0">
    <property type="entry name" value="PROTEIN-L-ISOASPARTATE(D-ASPARTATE) O-METHYLTRANSFERASE"/>
    <property type="match status" value="1"/>
</dbReference>
<evidence type="ECO:0000313" key="13">
    <source>
        <dbReference type="EMBL" id="NJB88258.1"/>
    </source>
</evidence>
<comment type="caution">
    <text evidence="13">The sequence shown here is derived from an EMBL/GenBank/DDBJ whole genome shotgun (WGS) entry which is preliminary data.</text>
</comment>
<evidence type="ECO:0000256" key="10">
    <source>
        <dbReference type="ARBA" id="ARBA00031323"/>
    </source>
</evidence>
<dbReference type="InterPro" id="IPR000682">
    <property type="entry name" value="PCMT"/>
</dbReference>
<evidence type="ECO:0000256" key="7">
    <source>
        <dbReference type="ARBA" id="ARBA00022679"/>
    </source>
</evidence>
<evidence type="ECO:0000256" key="12">
    <source>
        <dbReference type="SAM" id="MobiDB-lite"/>
    </source>
</evidence>